<evidence type="ECO:0000313" key="2">
    <source>
        <dbReference type="Proteomes" id="UP000663838"/>
    </source>
</evidence>
<dbReference type="AlphaFoldDB" id="A0A821YLL5"/>
<proteinExistence type="predicted"/>
<evidence type="ECO:0000313" key="1">
    <source>
        <dbReference type="EMBL" id="CAF4961122.1"/>
    </source>
</evidence>
<dbReference type="Proteomes" id="UP000663838">
    <property type="component" value="Unassembled WGS sequence"/>
</dbReference>
<dbReference type="EMBL" id="CAJOBS010017086">
    <property type="protein sequence ID" value="CAF4961122.1"/>
    <property type="molecule type" value="Genomic_DNA"/>
</dbReference>
<accession>A0A821YLL5</accession>
<sequence length="28" mass="3131">MVNAIDFPQLYSLSLLGYQIDTISSDLI</sequence>
<protein>
    <submittedName>
        <fullName evidence="1">Uncharacterized protein</fullName>
    </submittedName>
</protein>
<reference evidence="1" key="1">
    <citation type="submission" date="2021-02" db="EMBL/GenBank/DDBJ databases">
        <authorList>
            <person name="Nowell W R."/>
        </authorList>
    </citation>
    <scope>NUCLEOTIDE SEQUENCE</scope>
</reference>
<name>A0A821YLL5_9BILA</name>
<comment type="caution">
    <text evidence="1">The sequence shown here is derived from an EMBL/GenBank/DDBJ whole genome shotgun (WGS) entry which is preliminary data.</text>
</comment>
<feature type="non-terminal residue" evidence="1">
    <location>
        <position position="28"/>
    </location>
</feature>
<organism evidence="1 2">
    <name type="scientific">Rotaria socialis</name>
    <dbReference type="NCBI Taxonomy" id="392032"/>
    <lineage>
        <taxon>Eukaryota</taxon>
        <taxon>Metazoa</taxon>
        <taxon>Spiralia</taxon>
        <taxon>Gnathifera</taxon>
        <taxon>Rotifera</taxon>
        <taxon>Eurotatoria</taxon>
        <taxon>Bdelloidea</taxon>
        <taxon>Philodinida</taxon>
        <taxon>Philodinidae</taxon>
        <taxon>Rotaria</taxon>
    </lineage>
</organism>
<gene>
    <name evidence="1" type="ORF">TOA249_LOCUS34243</name>
</gene>